<gene>
    <name evidence="1" type="ORF">GJ654_05585</name>
</gene>
<accession>A0A6N8DIX8</accession>
<reference evidence="1 2" key="1">
    <citation type="submission" date="2019-11" db="EMBL/GenBank/DDBJ databases">
        <title>Whole-genome sequence of a Rhodoblastus acidophilus DSM 142.</title>
        <authorList>
            <person name="Kyndt J.A."/>
            <person name="Meyer T.E."/>
        </authorList>
    </citation>
    <scope>NUCLEOTIDE SEQUENCE [LARGE SCALE GENOMIC DNA]</scope>
    <source>
        <strain evidence="1 2">DSM 142</strain>
    </source>
</reference>
<dbReference type="RefSeq" id="WP_155445115.1">
    <property type="nucleotide sequence ID" value="NZ_WNKS01000003.1"/>
</dbReference>
<organism evidence="1 2">
    <name type="scientific">Rhodoblastus acidophilus</name>
    <name type="common">Rhodopseudomonas acidophila</name>
    <dbReference type="NCBI Taxonomy" id="1074"/>
    <lineage>
        <taxon>Bacteria</taxon>
        <taxon>Pseudomonadati</taxon>
        <taxon>Pseudomonadota</taxon>
        <taxon>Alphaproteobacteria</taxon>
        <taxon>Hyphomicrobiales</taxon>
        <taxon>Rhodoblastaceae</taxon>
        <taxon>Rhodoblastus</taxon>
    </lineage>
</organism>
<evidence type="ECO:0000313" key="2">
    <source>
        <dbReference type="Proteomes" id="UP000439113"/>
    </source>
</evidence>
<evidence type="ECO:0000313" key="1">
    <source>
        <dbReference type="EMBL" id="MTV30462.1"/>
    </source>
</evidence>
<dbReference type="AlphaFoldDB" id="A0A6N8DIX8"/>
<protein>
    <submittedName>
        <fullName evidence="1">DUF378 domain-containing protein</fullName>
    </submittedName>
</protein>
<dbReference type="Proteomes" id="UP000439113">
    <property type="component" value="Unassembled WGS sequence"/>
</dbReference>
<dbReference type="EMBL" id="WNKS01000003">
    <property type="protein sequence ID" value="MTV30462.1"/>
    <property type="molecule type" value="Genomic_DNA"/>
</dbReference>
<sequence>MNQITIVGGLNRALEALADANFVTGIASFFERAQNAVSRLIDAIVVLSAV</sequence>
<proteinExistence type="predicted"/>
<comment type="caution">
    <text evidence="1">The sequence shown here is derived from an EMBL/GenBank/DDBJ whole genome shotgun (WGS) entry which is preliminary data.</text>
</comment>
<name>A0A6N8DIX8_RHOAC</name>